<dbReference type="SUPFAM" id="SSF50022">
    <property type="entry name" value="ISP domain"/>
    <property type="match status" value="1"/>
</dbReference>
<evidence type="ECO:0000256" key="2">
    <source>
        <dbReference type="ARBA" id="ARBA00022723"/>
    </source>
</evidence>
<dbReference type="EMBL" id="VSSR01000086">
    <property type="protein sequence ID" value="TYL72337.1"/>
    <property type="molecule type" value="Genomic_DNA"/>
</dbReference>
<dbReference type="OrthoDB" id="9800167at2"/>
<keyword evidence="4" id="KW-0411">Iron-sulfur</keyword>
<proteinExistence type="predicted"/>
<gene>
    <name evidence="6" type="ORF">FXB38_38690</name>
</gene>
<dbReference type="PANTHER" id="PTHR21496:SF23">
    <property type="entry name" value="3-PHENYLPROPIONATE_CINNAMIC ACID DIOXYGENASE FERREDOXIN SUBUNIT"/>
    <property type="match status" value="1"/>
</dbReference>
<evidence type="ECO:0000313" key="6">
    <source>
        <dbReference type="EMBL" id="TYL72337.1"/>
    </source>
</evidence>
<dbReference type="GO" id="GO:0046872">
    <property type="term" value="F:metal ion binding"/>
    <property type="evidence" value="ECO:0007669"/>
    <property type="project" value="UniProtKB-KW"/>
</dbReference>
<keyword evidence="1" id="KW-0001">2Fe-2S</keyword>
<name>A0A5S4W033_9BRAD</name>
<protein>
    <submittedName>
        <fullName evidence="6">Non-heme iron oxygenase ferredoxin subunit</fullName>
    </submittedName>
</protein>
<organism evidence="6 7">
    <name type="scientific">Bradyrhizobium cytisi</name>
    <dbReference type="NCBI Taxonomy" id="515489"/>
    <lineage>
        <taxon>Bacteria</taxon>
        <taxon>Pseudomonadati</taxon>
        <taxon>Pseudomonadota</taxon>
        <taxon>Alphaproteobacteria</taxon>
        <taxon>Hyphomicrobiales</taxon>
        <taxon>Nitrobacteraceae</taxon>
        <taxon>Bradyrhizobium</taxon>
    </lineage>
</organism>
<keyword evidence="2" id="KW-0479">Metal-binding</keyword>
<evidence type="ECO:0000313" key="7">
    <source>
        <dbReference type="Proteomes" id="UP000324853"/>
    </source>
</evidence>
<sequence length="105" mass="11433">MTVNWIGLCRLDDLPGDGMYAYEVGSKKLAVYLLDGKVYATDNVCTHAFALLTDGWLEDGLVECPLHGAQFDVTTGAVVRGPADCAVPVFETRIRDGLIEVRIDD</sequence>
<dbReference type="AlphaFoldDB" id="A0A5S4W033"/>
<dbReference type="RefSeq" id="WP_035973691.1">
    <property type="nucleotide sequence ID" value="NZ_VSSR01000086.1"/>
</dbReference>
<accession>A0A5S4W033</accession>
<evidence type="ECO:0000256" key="3">
    <source>
        <dbReference type="ARBA" id="ARBA00023004"/>
    </source>
</evidence>
<keyword evidence="3" id="KW-0408">Iron</keyword>
<dbReference type="CDD" id="cd03528">
    <property type="entry name" value="Rieske_RO_ferredoxin"/>
    <property type="match status" value="1"/>
</dbReference>
<feature type="domain" description="Rieske" evidence="5">
    <location>
        <begin position="5"/>
        <end position="101"/>
    </location>
</feature>
<evidence type="ECO:0000259" key="5">
    <source>
        <dbReference type="PROSITE" id="PS51296"/>
    </source>
</evidence>
<reference evidence="6 7" key="1">
    <citation type="submission" date="2019-08" db="EMBL/GenBank/DDBJ databases">
        <title>Bradyrhizobium hipponensis sp. nov., a rhizobium isolated from a Lupinus angustifolius root nodule in Tunisia.</title>
        <authorList>
            <person name="Off K."/>
            <person name="Rejili M."/>
            <person name="Mars M."/>
            <person name="Brachmann A."/>
            <person name="Marin M."/>
        </authorList>
    </citation>
    <scope>NUCLEOTIDE SEQUENCE [LARGE SCALE GENOMIC DNA]</scope>
    <source>
        <strain evidence="6 7">CTAW11</strain>
    </source>
</reference>
<keyword evidence="7" id="KW-1185">Reference proteome</keyword>
<evidence type="ECO:0000256" key="1">
    <source>
        <dbReference type="ARBA" id="ARBA00022714"/>
    </source>
</evidence>
<dbReference type="PANTHER" id="PTHR21496">
    <property type="entry name" value="FERREDOXIN-RELATED"/>
    <property type="match status" value="1"/>
</dbReference>
<comment type="caution">
    <text evidence="6">The sequence shown here is derived from an EMBL/GenBank/DDBJ whole genome shotgun (WGS) entry which is preliminary data.</text>
</comment>
<dbReference type="Gene3D" id="2.102.10.10">
    <property type="entry name" value="Rieske [2Fe-2S] iron-sulphur domain"/>
    <property type="match status" value="1"/>
</dbReference>
<dbReference type="InterPro" id="IPR036922">
    <property type="entry name" value="Rieske_2Fe-2S_sf"/>
</dbReference>
<dbReference type="InterPro" id="IPR017941">
    <property type="entry name" value="Rieske_2Fe-2S"/>
</dbReference>
<dbReference type="Proteomes" id="UP000324853">
    <property type="component" value="Unassembled WGS sequence"/>
</dbReference>
<dbReference type="GO" id="GO:0051537">
    <property type="term" value="F:2 iron, 2 sulfur cluster binding"/>
    <property type="evidence" value="ECO:0007669"/>
    <property type="project" value="UniProtKB-KW"/>
</dbReference>
<dbReference type="PROSITE" id="PS51296">
    <property type="entry name" value="RIESKE"/>
    <property type="match status" value="1"/>
</dbReference>
<dbReference type="Pfam" id="PF00355">
    <property type="entry name" value="Rieske"/>
    <property type="match status" value="1"/>
</dbReference>
<evidence type="ECO:0000256" key="4">
    <source>
        <dbReference type="ARBA" id="ARBA00023014"/>
    </source>
</evidence>